<protein>
    <recommendedName>
        <fullName evidence="1">Protein kinase domain-containing protein</fullName>
    </recommendedName>
</protein>
<dbReference type="Pfam" id="PF00069">
    <property type="entry name" value="Pkinase"/>
    <property type="match status" value="1"/>
</dbReference>
<dbReference type="InterPro" id="IPR000719">
    <property type="entry name" value="Prot_kinase_dom"/>
</dbReference>
<dbReference type="OrthoDB" id="1034557at2759"/>
<organism evidence="2 3">
    <name type="scientific">Dendroctonus ponderosae</name>
    <name type="common">Mountain pine beetle</name>
    <dbReference type="NCBI Taxonomy" id="77166"/>
    <lineage>
        <taxon>Eukaryota</taxon>
        <taxon>Metazoa</taxon>
        <taxon>Ecdysozoa</taxon>
        <taxon>Arthropoda</taxon>
        <taxon>Hexapoda</taxon>
        <taxon>Insecta</taxon>
        <taxon>Pterygota</taxon>
        <taxon>Neoptera</taxon>
        <taxon>Endopterygota</taxon>
        <taxon>Coleoptera</taxon>
        <taxon>Polyphaga</taxon>
        <taxon>Cucujiformia</taxon>
        <taxon>Curculionidae</taxon>
        <taxon>Scolytinae</taxon>
        <taxon>Dendroctonus</taxon>
    </lineage>
</organism>
<sequence length="297" mass="34267">MDMEEGVEVVWNEVQFSERKNFKNQEEKIQMVFENLTQLDHPNIVKFHRYWTDTHNDKPRVSGVIEPLIISLCFLYSYLHSCSPPIIHGNLTCDTIFIQHNGLVKIGSVAPDSINHHVKTCHDDFKNMHFIAPEHPAISPALDIYAFGMCALEMAALEIIGNGESGKKVTEENVKQTIDLLEDDSQKDFIEKCLRRNPTERWSARELLFHPLLFEVHSLKLLAAHVLVRNSGKLCESSFLHHPTNISETITDELMQRWYGPEVIVAEIQRRNSEHVQMKMTDVPVNEKLEKFVEDVK</sequence>
<dbReference type="SMART" id="SM00220">
    <property type="entry name" value="S_TKc"/>
    <property type="match status" value="1"/>
</dbReference>
<dbReference type="GO" id="GO:0005524">
    <property type="term" value="F:ATP binding"/>
    <property type="evidence" value="ECO:0007669"/>
    <property type="project" value="InterPro"/>
</dbReference>
<dbReference type="Gene3D" id="3.30.200.20">
    <property type="entry name" value="Phosphorylase Kinase, domain 1"/>
    <property type="match status" value="1"/>
</dbReference>
<feature type="domain" description="Protein kinase" evidence="1">
    <location>
        <begin position="1"/>
        <end position="213"/>
    </location>
</feature>
<dbReference type="InterPro" id="IPR050588">
    <property type="entry name" value="WNK_Ser-Thr_kinase"/>
</dbReference>
<evidence type="ECO:0000259" key="1">
    <source>
        <dbReference type="PROSITE" id="PS50011"/>
    </source>
</evidence>
<dbReference type="PANTHER" id="PTHR13902">
    <property type="entry name" value="SERINE/THREONINE-PROTEIN KINASE WNK WITH NO LYSINE -RELATED"/>
    <property type="match status" value="1"/>
</dbReference>
<evidence type="ECO:0000313" key="3">
    <source>
        <dbReference type="Proteomes" id="UP000030742"/>
    </source>
</evidence>
<evidence type="ECO:0000313" key="2">
    <source>
        <dbReference type="EMBL" id="ERL91626.1"/>
    </source>
</evidence>
<dbReference type="InterPro" id="IPR011009">
    <property type="entry name" value="Kinase-like_dom_sf"/>
</dbReference>
<gene>
    <name evidence="2" type="ORF">D910_08956</name>
</gene>
<reference evidence="2 3" key="1">
    <citation type="journal article" date="2013" name="Genome Biol.">
        <title>Draft genome of the mountain pine beetle, Dendroctonus ponderosae Hopkins, a major forest pest.</title>
        <authorList>
            <person name="Keeling C.I."/>
            <person name="Yuen M.M."/>
            <person name="Liao N.Y."/>
            <person name="Docking T.R."/>
            <person name="Chan S.K."/>
            <person name="Taylor G.A."/>
            <person name="Palmquist D.L."/>
            <person name="Jackman S.D."/>
            <person name="Nguyen A."/>
            <person name="Li M."/>
            <person name="Henderson H."/>
            <person name="Janes J.K."/>
            <person name="Zhao Y."/>
            <person name="Pandoh P."/>
            <person name="Moore R."/>
            <person name="Sperling F.A."/>
            <person name="Huber D.P."/>
            <person name="Birol I."/>
            <person name="Jones S.J."/>
            <person name="Bohlmann J."/>
        </authorList>
    </citation>
    <scope>NUCLEOTIDE SEQUENCE</scope>
</reference>
<name>U4UN88_DENPD</name>
<dbReference type="Gene3D" id="1.10.510.10">
    <property type="entry name" value="Transferase(Phosphotransferase) domain 1"/>
    <property type="match status" value="1"/>
</dbReference>
<dbReference type="Proteomes" id="UP000030742">
    <property type="component" value="Unassembled WGS sequence"/>
</dbReference>
<dbReference type="STRING" id="77166.U4UN88"/>
<dbReference type="AlphaFoldDB" id="U4UN88"/>
<accession>U4UN88</accession>
<dbReference type="SUPFAM" id="SSF56112">
    <property type="entry name" value="Protein kinase-like (PK-like)"/>
    <property type="match status" value="1"/>
</dbReference>
<dbReference type="PROSITE" id="PS50011">
    <property type="entry name" value="PROTEIN_KINASE_DOM"/>
    <property type="match status" value="1"/>
</dbReference>
<dbReference type="EMBL" id="KB632293">
    <property type="protein sequence ID" value="ERL91626.1"/>
    <property type="molecule type" value="Genomic_DNA"/>
</dbReference>
<proteinExistence type="predicted"/>
<dbReference type="GO" id="GO:0004672">
    <property type="term" value="F:protein kinase activity"/>
    <property type="evidence" value="ECO:0007669"/>
    <property type="project" value="InterPro"/>
</dbReference>